<evidence type="ECO:0000313" key="2">
    <source>
        <dbReference type="Proteomes" id="UP000651482"/>
    </source>
</evidence>
<name>A0A926DAM3_9FIRM</name>
<sequence length="309" mass="34670">MQNGLETDFVFGYIRPLKAELLVREYEQYRGVYCALCKSIGKRYGAIARMALSYDGTFLALVQLAGAPDCPGFQRMRCVVNPLKKCTFCTAGDEAFAMAAAFSVISAYWKIRDDLTDAGCFGKLRAAAVWPFAAAAHRKVRRAYPQLEALVQTMMKRQAEAEKAQTPSLDAAADPTAQMLSELFAMTVQKESQKRVFAQFGYFLGRWVYLMDAADDLGKDVKSGSYNPFVQRFRLTAESPEADWTKAREFCNQSLNESLWQAVTAMNLMEFLRFGPIIENIVAKGLPEMQRISLFTKDKKKGKMHVGSI</sequence>
<protein>
    <submittedName>
        <fullName evidence="1">Uncharacterized protein</fullName>
    </submittedName>
</protein>
<dbReference type="AlphaFoldDB" id="A0A926DAM3"/>
<dbReference type="RefSeq" id="WP_249319969.1">
    <property type="nucleotide sequence ID" value="NZ_JACRSN010000016.1"/>
</dbReference>
<comment type="caution">
    <text evidence="1">The sequence shown here is derived from an EMBL/GenBank/DDBJ whole genome shotgun (WGS) entry which is preliminary data.</text>
</comment>
<dbReference type="Pfam" id="PF18937">
    <property type="entry name" value="DUF5685"/>
    <property type="match status" value="1"/>
</dbReference>
<accession>A0A926DAM3</accession>
<keyword evidence="2" id="KW-1185">Reference proteome</keyword>
<dbReference type="EMBL" id="JACRSN010000016">
    <property type="protein sequence ID" value="MBC8534387.1"/>
    <property type="molecule type" value="Genomic_DNA"/>
</dbReference>
<organism evidence="1 2">
    <name type="scientific">Yeguia hominis</name>
    <dbReference type="NCBI Taxonomy" id="2763662"/>
    <lineage>
        <taxon>Bacteria</taxon>
        <taxon>Bacillati</taxon>
        <taxon>Bacillota</taxon>
        <taxon>Clostridia</taxon>
        <taxon>Eubacteriales</taxon>
        <taxon>Yeguiaceae</taxon>
        <taxon>Yeguia</taxon>
    </lineage>
</organism>
<dbReference type="Proteomes" id="UP000651482">
    <property type="component" value="Unassembled WGS sequence"/>
</dbReference>
<gene>
    <name evidence="1" type="ORF">IAG03_10385</name>
</gene>
<evidence type="ECO:0000313" key="1">
    <source>
        <dbReference type="EMBL" id="MBC8534387.1"/>
    </source>
</evidence>
<proteinExistence type="predicted"/>
<reference evidence="1" key="1">
    <citation type="submission" date="2020-08" db="EMBL/GenBank/DDBJ databases">
        <title>Genome public.</title>
        <authorList>
            <person name="Liu C."/>
            <person name="Sun Q."/>
        </authorList>
    </citation>
    <scope>NUCLEOTIDE SEQUENCE</scope>
    <source>
        <strain evidence="1">NSJ-40</strain>
    </source>
</reference>
<dbReference type="InterPro" id="IPR043740">
    <property type="entry name" value="DUF5685"/>
</dbReference>